<evidence type="ECO:0000256" key="3">
    <source>
        <dbReference type="ARBA" id="ARBA00022692"/>
    </source>
</evidence>
<keyword evidence="3 6" id="KW-0812">Transmembrane</keyword>
<comment type="subcellular location">
    <subcellularLocation>
        <location evidence="1">Cell membrane</location>
        <topology evidence="1">Multi-pass membrane protein</topology>
    </subcellularLocation>
</comment>
<evidence type="ECO:0000256" key="4">
    <source>
        <dbReference type="ARBA" id="ARBA00022989"/>
    </source>
</evidence>
<feature type="transmembrane region" description="Helical" evidence="6">
    <location>
        <begin position="250"/>
        <end position="272"/>
    </location>
</feature>
<dbReference type="GO" id="GO:0005886">
    <property type="term" value="C:plasma membrane"/>
    <property type="evidence" value="ECO:0007669"/>
    <property type="project" value="UniProtKB-SubCell"/>
</dbReference>
<dbReference type="PIRSF" id="PIRSF035875">
    <property type="entry name" value="RNase_BN"/>
    <property type="match status" value="1"/>
</dbReference>
<dbReference type="AlphaFoldDB" id="A0ABD4RJG4"/>
<evidence type="ECO:0000313" key="8">
    <source>
        <dbReference type="Proteomes" id="UP000775179"/>
    </source>
</evidence>
<dbReference type="Pfam" id="PF03631">
    <property type="entry name" value="Virul_fac_BrkB"/>
    <property type="match status" value="1"/>
</dbReference>
<reference evidence="7 8" key="1">
    <citation type="submission" date="2021-08" db="EMBL/GenBank/DDBJ databases">
        <title>Genome sequence analysis of Clostridium chauvoei strains of European origin and evaluation of typing options for outbreak investigations.</title>
        <authorList>
            <person name="Abdel-Glil M."/>
            <person name="Thomas P."/>
            <person name="Seyboldt C."/>
        </authorList>
    </citation>
    <scope>NUCLEOTIDE SEQUENCE [LARGE SCALE GENOMIC DNA]</scope>
    <source>
        <strain evidence="7 8">S0260-09</strain>
    </source>
</reference>
<evidence type="ECO:0000256" key="6">
    <source>
        <dbReference type="SAM" id="Phobius"/>
    </source>
</evidence>
<evidence type="ECO:0000256" key="2">
    <source>
        <dbReference type="ARBA" id="ARBA00022475"/>
    </source>
</evidence>
<name>A0ABD4RJG4_9CLOT</name>
<evidence type="ECO:0000256" key="5">
    <source>
        <dbReference type="ARBA" id="ARBA00023136"/>
    </source>
</evidence>
<keyword evidence="5 6" id="KW-0472">Membrane</keyword>
<organism evidence="7 8">
    <name type="scientific">Clostridium chauvoei</name>
    <dbReference type="NCBI Taxonomy" id="46867"/>
    <lineage>
        <taxon>Bacteria</taxon>
        <taxon>Bacillati</taxon>
        <taxon>Bacillota</taxon>
        <taxon>Clostridia</taxon>
        <taxon>Eubacteriales</taxon>
        <taxon>Clostridiaceae</taxon>
        <taxon>Clostridium</taxon>
    </lineage>
</organism>
<feature type="transmembrane region" description="Helical" evidence="6">
    <location>
        <begin position="98"/>
        <end position="119"/>
    </location>
</feature>
<dbReference type="PANTHER" id="PTHR30213:SF0">
    <property type="entry name" value="UPF0761 MEMBRANE PROTEIN YIHY"/>
    <property type="match status" value="1"/>
</dbReference>
<feature type="transmembrane region" description="Helical" evidence="6">
    <location>
        <begin position="39"/>
        <end position="63"/>
    </location>
</feature>
<feature type="transmembrane region" description="Helical" evidence="6">
    <location>
        <begin position="185"/>
        <end position="205"/>
    </location>
</feature>
<dbReference type="Proteomes" id="UP000775179">
    <property type="component" value="Unassembled WGS sequence"/>
</dbReference>
<dbReference type="PANTHER" id="PTHR30213">
    <property type="entry name" value="INNER MEMBRANE PROTEIN YHJD"/>
    <property type="match status" value="1"/>
</dbReference>
<evidence type="ECO:0000313" key="7">
    <source>
        <dbReference type="EMBL" id="MBX7291380.1"/>
    </source>
</evidence>
<proteinExistence type="predicted"/>
<comment type="caution">
    <text evidence="7">The sequence shown here is derived from an EMBL/GenBank/DDBJ whole genome shotgun (WGS) entry which is preliminary data.</text>
</comment>
<accession>A0ABD4RJG4</accession>
<protein>
    <submittedName>
        <fullName evidence="7">YihY/virulence factor BrkB family protein</fullName>
    </submittedName>
</protein>
<feature type="transmembrane region" description="Helical" evidence="6">
    <location>
        <begin position="139"/>
        <end position="165"/>
    </location>
</feature>
<keyword evidence="4 6" id="KW-1133">Transmembrane helix</keyword>
<dbReference type="EMBL" id="JAIFTX010000023">
    <property type="protein sequence ID" value="MBX7291380.1"/>
    <property type="molecule type" value="Genomic_DNA"/>
</dbReference>
<evidence type="ECO:0000256" key="1">
    <source>
        <dbReference type="ARBA" id="ARBA00004651"/>
    </source>
</evidence>
<dbReference type="NCBIfam" id="TIGR00765">
    <property type="entry name" value="yihY_not_rbn"/>
    <property type="match status" value="1"/>
</dbReference>
<dbReference type="InterPro" id="IPR017039">
    <property type="entry name" value="Virul_fac_BrkB"/>
</dbReference>
<keyword evidence="2" id="KW-1003">Cell membrane</keyword>
<gene>
    <name evidence="7" type="ORF">K4H94_10205</name>
</gene>
<sequence length="288" mass="32621">MGDLMKNEEPGKKRSTVDFLIYFIVKVKNDDIFALASQLAYYLILSFFPFLIFLMTLIGFSSLNSMEVLDGLRSILPSSVFDLVSKIVIEVVDTQYTGLLGASIAITIWSASSGFRAVIKGINKAYNIEEDRSFVKRVIVAIFFTFTLALIIILTLAMLVFGDVIGNYLISVLPFKDLIVTLWNLTRYGIVIFMMVWIFAGIYRYTPAIKRKWREVIPGAIISTLGWIGVSLGFSYYINNVANYSRFYGSLGAVFVLMTWLYITSMILILGAEINSVLAMRKRQWEIE</sequence>
<feature type="transmembrane region" description="Helical" evidence="6">
    <location>
        <begin position="217"/>
        <end position="238"/>
    </location>
</feature>